<evidence type="ECO:0000313" key="3">
    <source>
        <dbReference type="Proteomes" id="UP001238523"/>
    </source>
</evidence>
<sequence>MTKKLLLLLFLAASPLLFAQDIDRTKVFGKIHVPQGDDAEGISVYNISAQKGTITKLDGSFEIDLAENDRVQITALQYQSFTVVIDKEIVDRRKMNIFLNPAVNQLEEVVVRPYDLSGNINVDVKKIPTYNVTKDWDLSYGNLEYGYTFVPDDKTAIAGNAAEEALHGNALTNGANVLALLGGVAQMLFPKGNKISPVEQQDDQNTISNNIQQRFSKDFIAANFNIAEEKAVDFLFFVQENGLEKELLKPENEMQLMEFLFTKSEEYKKRSE</sequence>
<evidence type="ECO:0000256" key="1">
    <source>
        <dbReference type="SAM" id="SignalP"/>
    </source>
</evidence>
<dbReference type="EMBL" id="CP122379">
    <property type="protein sequence ID" value="WGF94088.1"/>
    <property type="molecule type" value="Genomic_DNA"/>
</dbReference>
<evidence type="ECO:0000313" key="2">
    <source>
        <dbReference type="EMBL" id="WGF94088.1"/>
    </source>
</evidence>
<protein>
    <submittedName>
        <fullName evidence="2">Carboxypeptidase-like regulatory domain-containing protein</fullName>
    </submittedName>
</protein>
<organism evidence="2 3">
    <name type="scientific">Aequorivita marisscotiae</name>
    <dbReference type="NCBI Taxonomy" id="3040348"/>
    <lineage>
        <taxon>Bacteria</taxon>
        <taxon>Pseudomonadati</taxon>
        <taxon>Bacteroidota</taxon>
        <taxon>Flavobacteriia</taxon>
        <taxon>Flavobacteriales</taxon>
        <taxon>Flavobacteriaceae</taxon>
        <taxon>Aequorivita</taxon>
    </lineage>
</organism>
<keyword evidence="3" id="KW-1185">Reference proteome</keyword>
<keyword evidence="1" id="KW-0732">Signal</keyword>
<dbReference type="InterPro" id="IPR008969">
    <property type="entry name" value="CarboxyPept-like_regulatory"/>
</dbReference>
<accession>A0ABY8KYQ1</accession>
<gene>
    <name evidence="2" type="ORF">QCQ61_07810</name>
</gene>
<feature type="chain" id="PRO_5047077220" evidence="1">
    <location>
        <begin position="20"/>
        <end position="272"/>
    </location>
</feature>
<dbReference type="Pfam" id="PF13715">
    <property type="entry name" value="CarbopepD_reg_2"/>
    <property type="match status" value="1"/>
</dbReference>
<feature type="signal peptide" evidence="1">
    <location>
        <begin position="1"/>
        <end position="19"/>
    </location>
</feature>
<dbReference type="SUPFAM" id="SSF49464">
    <property type="entry name" value="Carboxypeptidase regulatory domain-like"/>
    <property type="match status" value="1"/>
</dbReference>
<proteinExistence type="predicted"/>
<reference evidence="2 3" key="1">
    <citation type="submission" date="2023-04" db="EMBL/GenBank/DDBJ databases">
        <title>Taxonomic identification of the Arctic strain Aequorivita sp. nov. and transcriptomic analysis in response to temperature stress.</title>
        <authorList>
            <person name="Liu W."/>
            <person name="Cong B."/>
            <person name="Lin J."/>
        </authorList>
    </citation>
    <scope>NUCLEOTIDE SEQUENCE [LARGE SCALE GENOMIC DNA]</scope>
    <source>
        <strain evidence="2 3">Ant34-E75</strain>
    </source>
</reference>
<name>A0ABY8KYQ1_9FLAO</name>
<dbReference type="RefSeq" id="WP_279450198.1">
    <property type="nucleotide sequence ID" value="NZ_CP122379.1"/>
</dbReference>
<dbReference type="Proteomes" id="UP001238523">
    <property type="component" value="Chromosome"/>
</dbReference>